<dbReference type="RefSeq" id="WP_378245787.1">
    <property type="nucleotide sequence ID" value="NZ_JBHSKF010000003.1"/>
</dbReference>
<name>A0ABW0EMF8_9PSEU</name>
<evidence type="ECO:0000313" key="2">
    <source>
        <dbReference type="Proteomes" id="UP001596157"/>
    </source>
</evidence>
<evidence type="ECO:0008006" key="3">
    <source>
        <dbReference type="Google" id="ProtNLM"/>
    </source>
</evidence>
<dbReference type="Proteomes" id="UP001596157">
    <property type="component" value="Unassembled WGS sequence"/>
</dbReference>
<dbReference type="EMBL" id="JBHSKF010000003">
    <property type="protein sequence ID" value="MFC5287144.1"/>
    <property type="molecule type" value="Genomic_DNA"/>
</dbReference>
<proteinExistence type="predicted"/>
<gene>
    <name evidence="1" type="ORF">ACFPM7_08795</name>
</gene>
<organism evidence="1 2">
    <name type="scientific">Actinokineospora guangxiensis</name>
    <dbReference type="NCBI Taxonomy" id="1490288"/>
    <lineage>
        <taxon>Bacteria</taxon>
        <taxon>Bacillati</taxon>
        <taxon>Actinomycetota</taxon>
        <taxon>Actinomycetes</taxon>
        <taxon>Pseudonocardiales</taxon>
        <taxon>Pseudonocardiaceae</taxon>
        <taxon>Actinokineospora</taxon>
    </lineage>
</organism>
<evidence type="ECO:0000313" key="1">
    <source>
        <dbReference type="EMBL" id="MFC5287144.1"/>
    </source>
</evidence>
<sequence>MSYTRNADNEVEILFGGHLDGFELIVPENAIARLAESAKRAMEETA</sequence>
<keyword evidence="2" id="KW-1185">Reference proteome</keyword>
<accession>A0ABW0EMF8</accession>
<comment type="caution">
    <text evidence="1">The sequence shown here is derived from an EMBL/GenBank/DDBJ whole genome shotgun (WGS) entry which is preliminary data.</text>
</comment>
<protein>
    <recommendedName>
        <fullName evidence="3">WYL domain-containing protein</fullName>
    </recommendedName>
</protein>
<reference evidence="2" key="1">
    <citation type="journal article" date="2019" name="Int. J. Syst. Evol. Microbiol.">
        <title>The Global Catalogue of Microorganisms (GCM) 10K type strain sequencing project: providing services to taxonomists for standard genome sequencing and annotation.</title>
        <authorList>
            <consortium name="The Broad Institute Genomics Platform"/>
            <consortium name="The Broad Institute Genome Sequencing Center for Infectious Disease"/>
            <person name="Wu L."/>
            <person name="Ma J."/>
        </authorList>
    </citation>
    <scope>NUCLEOTIDE SEQUENCE [LARGE SCALE GENOMIC DNA]</scope>
    <source>
        <strain evidence="2">CCUG 59778</strain>
    </source>
</reference>